<evidence type="ECO:0000256" key="2">
    <source>
        <dbReference type="ARBA" id="ARBA00022840"/>
    </source>
</evidence>
<keyword evidence="1" id="KW-0547">Nucleotide-binding</keyword>
<reference evidence="3 4" key="1">
    <citation type="submission" date="2024-04" db="EMBL/GenBank/DDBJ databases">
        <title>Phyllosticta paracitricarpa is synonymous to the EU quarantine fungus P. citricarpa based on phylogenomic analyses.</title>
        <authorList>
            <consortium name="Lawrence Berkeley National Laboratory"/>
            <person name="Van ingen-buijs V.A."/>
            <person name="Van westerhoven A.C."/>
            <person name="Haridas S."/>
            <person name="Skiadas P."/>
            <person name="Martin F."/>
            <person name="Groenewald J.Z."/>
            <person name="Crous P.W."/>
            <person name="Seidl M.F."/>
        </authorList>
    </citation>
    <scope>NUCLEOTIDE SEQUENCE [LARGE SCALE GENOMIC DNA]</scope>
    <source>
        <strain evidence="3 4">CPC 17464</strain>
    </source>
</reference>
<accession>A0ABR1LXS4</accession>
<dbReference type="InterPro" id="IPR013126">
    <property type="entry name" value="Hsp_70_fam"/>
</dbReference>
<dbReference type="SUPFAM" id="SSF53067">
    <property type="entry name" value="Actin-like ATPase domain"/>
    <property type="match status" value="2"/>
</dbReference>
<comment type="caution">
    <text evidence="3">The sequence shown here is derived from an EMBL/GenBank/DDBJ whole genome shotgun (WGS) entry which is preliminary data.</text>
</comment>
<sequence length="531" mass="59582">MTDSWGFTVAASMESYSWTKLLLDRTSTLTDFDDPSLRNLMGFGMMRLPVDKSAKEVCEDFLTGLHHYTAMILAKKYSPEIYDITPVECWITVPAIWSDAAKNATRSAAMMAGFGSRPNDAVNIITEPEAAALAALKPHVDPRSIDPVHPGENILVCDCGGGTVDITTYKIMEASPRLLFKELCVGIGGKVGSTYIDRNFNKWLSDTFGEAYTRIPAKKRGPGSAFMRSFETAKRAFGSNLDGRNEMKFIEIEHLYMKCSWSSSFDEDENTLKLTSADMQSFFDPVVSDVLRLITSQADRAKSLGHPVDRVILVGGFGDSDYLVGRIRSWCEAQTVRAKLTCPPQCQAAIVRGAALRGLEGLKPSSRISRRHYGHPVGLRFRDGRDPEQHAYHNHWHDKKYCSSRVDWGVRKGQEINDDFEVELEVGRNYYNTDLRYVNKAFHVKLLCCSSDDAPEQEFEAGVEKVGTISTEFSDLDFASAPKRFKQGIGWIHRLEYVIKIRFSAEEGVLVFSTWIEGRQAGHTKVEFHDT</sequence>
<dbReference type="Pfam" id="PF00012">
    <property type="entry name" value="HSP70"/>
    <property type="match status" value="1"/>
</dbReference>
<gene>
    <name evidence="3" type="ORF">J3D65DRAFT_601984</name>
</gene>
<dbReference type="Gene3D" id="3.90.640.10">
    <property type="entry name" value="Actin, Chain A, domain 4"/>
    <property type="match status" value="1"/>
</dbReference>
<evidence type="ECO:0000313" key="4">
    <source>
        <dbReference type="Proteomes" id="UP001360953"/>
    </source>
</evidence>
<dbReference type="GeneID" id="92030981"/>
<evidence type="ECO:0000313" key="3">
    <source>
        <dbReference type="EMBL" id="KAK7539977.1"/>
    </source>
</evidence>
<dbReference type="CDD" id="cd10170">
    <property type="entry name" value="ASKHA_NBD_HSP70"/>
    <property type="match status" value="1"/>
</dbReference>
<dbReference type="RefSeq" id="XP_066657248.1">
    <property type="nucleotide sequence ID" value="XM_066798075.1"/>
</dbReference>
<name>A0ABR1LXS4_9PEZI</name>
<evidence type="ECO:0000256" key="1">
    <source>
        <dbReference type="ARBA" id="ARBA00022741"/>
    </source>
</evidence>
<dbReference type="InterPro" id="IPR043129">
    <property type="entry name" value="ATPase_NBD"/>
</dbReference>
<organism evidence="3 4">
    <name type="scientific">Phyllosticta citribraziliensis</name>
    <dbReference type="NCBI Taxonomy" id="989973"/>
    <lineage>
        <taxon>Eukaryota</taxon>
        <taxon>Fungi</taxon>
        <taxon>Dikarya</taxon>
        <taxon>Ascomycota</taxon>
        <taxon>Pezizomycotina</taxon>
        <taxon>Dothideomycetes</taxon>
        <taxon>Dothideomycetes incertae sedis</taxon>
        <taxon>Botryosphaeriales</taxon>
        <taxon>Phyllostictaceae</taxon>
        <taxon>Phyllosticta</taxon>
    </lineage>
</organism>
<dbReference type="PANTHER" id="PTHR14187">
    <property type="entry name" value="ALPHA KINASE/ELONGATION FACTOR 2 KINASE"/>
    <property type="match status" value="1"/>
</dbReference>
<proteinExistence type="predicted"/>
<protein>
    <submittedName>
        <fullName evidence="3">Hsp70-like protein</fullName>
    </submittedName>
</protein>
<keyword evidence="4" id="KW-1185">Reference proteome</keyword>
<dbReference type="PANTHER" id="PTHR14187:SF81">
    <property type="entry name" value="HSP70 FAMILY PROTEIN (AFU_ORTHOLOGUE AFUA_4G14040)"/>
    <property type="match status" value="1"/>
</dbReference>
<dbReference type="Gene3D" id="3.30.420.40">
    <property type="match status" value="2"/>
</dbReference>
<dbReference type="Proteomes" id="UP001360953">
    <property type="component" value="Unassembled WGS sequence"/>
</dbReference>
<dbReference type="EMBL" id="JBBPEH010000004">
    <property type="protein sequence ID" value="KAK7539977.1"/>
    <property type="molecule type" value="Genomic_DNA"/>
</dbReference>
<keyword evidence="2" id="KW-0067">ATP-binding</keyword>